<dbReference type="InterPro" id="IPR027939">
    <property type="entry name" value="NMT1/THI5"/>
</dbReference>
<dbReference type="PROSITE" id="PS51257">
    <property type="entry name" value="PROKAR_LIPOPROTEIN"/>
    <property type="match status" value="1"/>
</dbReference>
<dbReference type="Pfam" id="PF09084">
    <property type="entry name" value="NMT1"/>
    <property type="match status" value="1"/>
</dbReference>
<evidence type="ECO:0000313" key="13">
    <source>
        <dbReference type="EMBL" id="CAE7782847.1"/>
    </source>
</evidence>
<evidence type="ECO:0000256" key="7">
    <source>
        <dbReference type="ARBA" id="ARBA00022898"/>
    </source>
</evidence>
<keyword evidence="8" id="KW-0784">Thiamine biosynthesis</keyword>
<proteinExistence type="inferred from homology"/>
<name>A0A812YHN7_SYMPI</name>
<dbReference type="OrthoDB" id="1448at2759"/>
<dbReference type="GO" id="GO:0009228">
    <property type="term" value="P:thiamine biosynthetic process"/>
    <property type="evidence" value="ECO:0007669"/>
    <property type="project" value="UniProtKB-KW"/>
</dbReference>
<comment type="pathway">
    <text evidence="2">Cofactor biosynthesis; thiamine diphosphate biosynthesis.</text>
</comment>
<keyword evidence="5" id="KW-0808">Transferase</keyword>
<dbReference type="InterPro" id="IPR015168">
    <property type="entry name" value="SsuA/THI5"/>
</dbReference>
<dbReference type="PANTHER" id="PTHR31528">
    <property type="entry name" value="4-AMINO-5-HYDROXYMETHYL-2-METHYLPYRIMIDINE PHOSPHATE SYNTHASE THI11-RELATED"/>
    <property type="match status" value="1"/>
</dbReference>
<evidence type="ECO:0000256" key="11">
    <source>
        <dbReference type="ARBA" id="ARBA00048179"/>
    </source>
</evidence>
<feature type="domain" description="SsuA/THI5-like" evidence="12">
    <location>
        <begin position="18"/>
        <end position="112"/>
    </location>
</feature>
<evidence type="ECO:0000256" key="1">
    <source>
        <dbReference type="ARBA" id="ARBA00003469"/>
    </source>
</evidence>
<dbReference type="Proteomes" id="UP000649617">
    <property type="component" value="Unassembled WGS sequence"/>
</dbReference>
<evidence type="ECO:0000256" key="8">
    <source>
        <dbReference type="ARBA" id="ARBA00022977"/>
    </source>
</evidence>
<dbReference type="PANTHER" id="PTHR31528:SF1">
    <property type="entry name" value="4-AMINO-5-HYDROXYMETHYL-2-METHYLPYRIMIDINE PHOSPHATE SYNTHASE THI11-RELATED"/>
    <property type="match status" value="1"/>
</dbReference>
<comment type="catalytic activity">
    <reaction evidence="11">
        <text>N(6)-(pyridoxal phosphate)-L-lysyl-[4-amino-5-hydroxymethyl-2-methylpyrimidine phosphate synthase] + L-histidyl-[4-amino-5-hydroxymethyl-2-methylpyrimidine phosphate synthase] + 2 Fe(3+) + 4 H2O = L-lysyl-[4-amino-5-hydroxymethyl-2-methylpyrimidine phosphate synthase] + (2S)-2-amino-5-hydroxy-4-oxopentanoyl-[4-amino-5-hydroxymethyl-2-methylpyrimidine phosphate synthase] + 4-amino-2-methyl-5-(phosphooxymethyl)pyrimidine + 3-oxopropanoate + 2 Fe(2+) + 2 H(+)</text>
        <dbReference type="Rhea" id="RHEA:65756"/>
        <dbReference type="Rhea" id="RHEA-COMP:16892"/>
        <dbReference type="Rhea" id="RHEA-COMP:16893"/>
        <dbReference type="Rhea" id="RHEA-COMP:16894"/>
        <dbReference type="Rhea" id="RHEA-COMP:16895"/>
        <dbReference type="ChEBI" id="CHEBI:15377"/>
        <dbReference type="ChEBI" id="CHEBI:15378"/>
        <dbReference type="ChEBI" id="CHEBI:29033"/>
        <dbReference type="ChEBI" id="CHEBI:29034"/>
        <dbReference type="ChEBI" id="CHEBI:29969"/>
        <dbReference type="ChEBI" id="CHEBI:29979"/>
        <dbReference type="ChEBI" id="CHEBI:33190"/>
        <dbReference type="ChEBI" id="CHEBI:58354"/>
        <dbReference type="ChEBI" id="CHEBI:143915"/>
        <dbReference type="ChEBI" id="CHEBI:157692"/>
    </reaction>
    <physiologicalReaction direction="left-to-right" evidence="11">
        <dbReference type="Rhea" id="RHEA:65757"/>
    </physiologicalReaction>
</comment>
<gene>
    <name evidence="13" type="ORF">SPIL2461_LOCUS23297</name>
</gene>
<organism evidence="13 14">
    <name type="scientific">Symbiodinium pilosum</name>
    <name type="common">Dinoflagellate</name>
    <dbReference type="NCBI Taxonomy" id="2952"/>
    <lineage>
        <taxon>Eukaryota</taxon>
        <taxon>Sar</taxon>
        <taxon>Alveolata</taxon>
        <taxon>Dinophyceae</taxon>
        <taxon>Suessiales</taxon>
        <taxon>Symbiodiniaceae</taxon>
        <taxon>Symbiodinium</taxon>
    </lineage>
</organism>
<evidence type="ECO:0000256" key="4">
    <source>
        <dbReference type="ARBA" id="ARBA00011738"/>
    </source>
</evidence>
<protein>
    <recommendedName>
        <fullName evidence="10">Thiamine pyrimidine synthase</fullName>
    </recommendedName>
</protein>
<dbReference type="Gene3D" id="3.40.190.10">
    <property type="entry name" value="Periplasmic binding protein-like II"/>
    <property type="match status" value="2"/>
</dbReference>
<evidence type="ECO:0000259" key="12">
    <source>
        <dbReference type="Pfam" id="PF09084"/>
    </source>
</evidence>
<evidence type="ECO:0000256" key="9">
    <source>
        <dbReference type="ARBA" id="ARBA00023004"/>
    </source>
</evidence>
<comment type="function">
    <text evidence="1">Responsible for the formation of the pyrimidine heterocycle in the thiamine biosynthesis pathway. Catalyzes the formation of hydroxymethylpyrimidine phosphate (HMP-P) from histidine and pyridoxal phosphate (PLP). The protein uses PLP and the active site histidine to form HMP-P, generating an inactive enzyme. The enzyme can only undergo a single turnover, which suggests it is a suicide enzyme.</text>
</comment>
<comment type="subunit">
    <text evidence="4">Homodimer.</text>
</comment>
<accession>A0A812YHN7</accession>
<evidence type="ECO:0000256" key="6">
    <source>
        <dbReference type="ARBA" id="ARBA00022723"/>
    </source>
</evidence>
<evidence type="ECO:0000256" key="10">
    <source>
        <dbReference type="ARBA" id="ARBA00033171"/>
    </source>
</evidence>
<keyword evidence="7" id="KW-0663">Pyridoxal phosphate</keyword>
<sequence>MSRSLRHIAVQLDYYMSAQFAGIALACRRGIYEKAGLKVNLLPSCPPGDEAAVVCGGFSKDASQLHVGSMEQNTLLPAALGTAGGHDVKAVAAMFGRSPLCLAALPSVGLKSKLHGNPHGNGLRIAAHSDTVDLLKRILPGADVLDVPRDQKLTELKQGGVDAVQAYDVMETLRLEQ</sequence>
<evidence type="ECO:0000256" key="3">
    <source>
        <dbReference type="ARBA" id="ARBA00009406"/>
    </source>
</evidence>
<dbReference type="EMBL" id="CAJNIZ010048121">
    <property type="protein sequence ID" value="CAE7782847.1"/>
    <property type="molecule type" value="Genomic_DNA"/>
</dbReference>
<evidence type="ECO:0000256" key="5">
    <source>
        <dbReference type="ARBA" id="ARBA00022679"/>
    </source>
</evidence>
<dbReference type="GO" id="GO:0016740">
    <property type="term" value="F:transferase activity"/>
    <property type="evidence" value="ECO:0007669"/>
    <property type="project" value="UniProtKB-KW"/>
</dbReference>
<comment type="caution">
    <text evidence="13">The sequence shown here is derived from an EMBL/GenBank/DDBJ whole genome shotgun (WGS) entry which is preliminary data.</text>
</comment>
<comment type="similarity">
    <text evidence="3">Belongs to the NMT1/THI5 family.</text>
</comment>
<keyword evidence="6" id="KW-0479">Metal-binding</keyword>
<dbReference type="GO" id="GO:0046872">
    <property type="term" value="F:metal ion binding"/>
    <property type="evidence" value="ECO:0007669"/>
    <property type="project" value="UniProtKB-KW"/>
</dbReference>
<keyword evidence="9" id="KW-0408">Iron</keyword>
<reference evidence="13" key="1">
    <citation type="submission" date="2021-02" db="EMBL/GenBank/DDBJ databases">
        <authorList>
            <person name="Dougan E. K."/>
            <person name="Rhodes N."/>
            <person name="Thang M."/>
            <person name="Chan C."/>
        </authorList>
    </citation>
    <scope>NUCLEOTIDE SEQUENCE</scope>
</reference>
<keyword evidence="14" id="KW-1185">Reference proteome</keyword>
<evidence type="ECO:0000256" key="2">
    <source>
        <dbReference type="ARBA" id="ARBA00004948"/>
    </source>
</evidence>
<dbReference type="AlphaFoldDB" id="A0A812YHN7"/>
<evidence type="ECO:0000313" key="14">
    <source>
        <dbReference type="Proteomes" id="UP000649617"/>
    </source>
</evidence>
<feature type="non-terminal residue" evidence="13">
    <location>
        <position position="177"/>
    </location>
</feature>